<feature type="transmembrane region" description="Helical" evidence="5">
    <location>
        <begin position="85"/>
        <end position="106"/>
    </location>
</feature>
<evidence type="ECO:0000313" key="8">
    <source>
        <dbReference type="Proteomes" id="UP000053797"/>
    </source>
</evidence>
<protein>
    <submittedName>
        <fullName evidence="6">Colicin V production protein</fullName>
    </submittedName>
    <submittedName>
        <fullName evidence="7">CvpA family protein</fullName>
    </submittedName>
</protein>
<evidence type="ECO:0000256" key="3">
    <source>
        <dbReference type="ARBA" id="ARBA00022989"/>
    </source>
</evidence>
<dbReference type="Pfam" id="PF02674">
    <property type="entry name" value="Colicin_V"/>
    <property type="match status" value="1"/>
</dbReference>
<keyword evidence="9" id="KW-1185">Reference proteome</keyword>
<evidence type="ECO:0000313" key="6">
    <source>
        <dbReference type="EMBL" id="KSU50366.1"/>
    </source>
</evidence>
<dbReference type="PANTHER" id="PTHR37306:SF1">
    <property type="entry name" value="COLICIN V PRODUCTION PROTEIN"/>
    <property type="match status" value="1"/>
</dbReference>
<comment type="caution">
    <text evidence="6">The sequence shown here is derived from an EMBL/GenBank/DDBJ whole genome shotgun (WGS) entry which is preliminary data.</text>
</comment>
<evidence type="ECO:0000313" key="9">
    <source>
        <dbReference type="Proteomes" id="UP001387110"/>
    </source>
</evidence>
<dbReference type="RefSeq" id="WP_023469004.1">
    <property type="nucleotide sequence ID" value="NZ_FMYN01000001.1"/>
</dbReference>
<dbReference type="EMBL" id="JBAWKY010000001">
    <property type="protein sequence ID" value="MEI4461637.1"/>
    <property type="molecule type" value="Genomic_DNA"/>
</dbReference>
<dbReference type="Proteomes" id="UP000053797">
    <property type="component" value="Unassembled WGS sequence"/>
</dbReference>
<dbReference type="Proteomes" id="UP001387110">
    <property type="component" value="Unassembled WGS sequence"/>
</dbReference>
<keyword evidence="4 5" id="KW-0472">Membrane</keyword>
<evidence type="ECO:0000256" key="5">
    <source>
        <dbReference type="SAM" id="Phobius"/>
    </source>
</evidence>
<feature type="transmembrane region" description="Helical" evidence="5">
    <location>
        <begin position="126"/>
        <end position="147"/>
    </location>
</feature>
<proteinExistence type="predicted"/>
<sequence length="182" mass="20269">MISFVILLLLALGIMTGVRRGVVLQAGHLLSLIISFIVALSFYEELATKFRLWVPYPSTLDDAGIDLTMFAIPSSARLDEVFYKAFWFVVLFFGTKIILAILLSMFDSLTNVPILKQVKGLLGGVFGFIEMYIFIFLLLFLAAFVPIQSIQDAIADSSLASFIIQHTPLLANWLMDKVGLIK</sequence>
<reference evidence="6 8" key="1">
    <citation type="journal article" date="2015" name="Int. J. Syst. Evol. Microbiol.">
        <title>Exiguobacterium enclense sp. nov., isolated from sediment.</title>
        <authorList>
            <person name="Dastager S.G."/>
            <person name="Mawlankar R."/>
            <person name="Sonalkar V.V."/>
            <person name="Thorat M.N."/>
            <person name="Mual P."/>
            <person name="Verma A."/>
            <person name="Krishnamurthi S."/>
            <person name="Tang S.K."/>
            <person name="Li W.J."/>
        </authorList>
    </citation>
    <scope>NUCLEOTIDE SEQUENCE [LARGE SCALE GENOMIC DNA]</scope>
    <source>
        <strain evidence="6 8">NIO-1109</strain>
    </source>
</reference>
<keyword evidence="3 5" id="KW-1133">Transmembrane helix</keyword>
<evidence type="ECO:0000256" key="1">
    <source>
        <dbReference type="ARBA" id="ARBA00004141"/>
    </source>
</evidence>
<dbReference type="EMBL" id="LNQL01000001">
    <property type="protein sequence ID" value="KSU50366.1"/>
    <property type="molecule type" value="Genomic_DNA"/>
</dbReference>
<accession>A0A0V8GJB6</accession>
<dbReference type="OrthoDB" id="1809613at2"/>
<name>A0A0V8GJB6_9BACL</name>
<feature type="transmembrane region" description="Helical" evidence="5">
    <location>
        <begin position="26"/>
        <end position="43"/>
    </location>
</feature>
<evidence type="ECO:0000256" key="4">
    <source>
        <dbReference type="ARBA" id="ARBA00023136"/>
    </source>
</evidence>
<dbReference type="GO" id="GO:0009403">
    <property type="term" value="P:toxin biosynthetic process"/>
    <property type="evidence" value="ECO:0007669"/>
    <property type="project" value="InterPro"/>
</dbReference>
<keyword evidence="2 5" id="KW-0812">Transmembrane</keyword>
<comment type="subcellular location">
    <subcellularLocation>
        <location evidence="1">Membrane</location>
        <topology evidence="1">Multi-pass membrane protein</topology>
    </subcellularLocation>
</comment>
<dbReference type="GO" id="GO:0016020">
    <property type="term" value="C:membrane"/>
    <property type="evidence" value="ECO:0007669"/>
    <property type="project" value="UniProtKB-SubCell"/>
</dbReference>
<gene>
    <name evidence="6" type="ORF">AS033_03015</name>
    <name evidence="7" type="ORF">SZL87_04250</name>
</gene>
<dbReference type="AlphaFoldDB" id="A0A0V8GJB6"/>
<evidence type="ECO:0000313" key="7">
    <source>
        <dbReference type="EMBL" id="MEI4461637.1"/>
    </source>
</evidence>
<dbReference type="InterPro" id="IPR003825">
    <property type="entry name" value="Colicin-V_CvpA"/>
</dbReference>
<reference evidence="7 9" key="2">
    <citation type="submission" date="2023-12" db="EMBL/GenBank/DDBJ databases">
        <authorList>
            <person name="Easwaran N."/>
            <person name="Lazarus H.P.S."/>
        </authorList>
    </citation>
    <scope>NUCLEOTIDE SEQUENCE [LARGE SCALE GENOMIC DNA]</scope>
    <source>
        <strain evidence="7 9">VIT-2023</strain>
    </source>
</reference>
<organism evidence="6 8">
    <name type="scientific">Exiguobacterium indicum</name>
    <dbReference type="NCBI Taxonomy" id="296995"/>
    <lineage>
        <taxon>Bacteria</taxon>
        <taxon>Bacillati</taxon>
        <taxon>Bacillota</taxon>
        <taxon>Bacilli</taxon>
        <taxon>Bacillales</taxon>
        <taxon>Bacillales Family XII. Incertae Sedis</taxon>
        <taxon>Exiguobacterium</taxon>
    </lineage>
</organism>
<dbReference type="PANTHER" id="PTHR37306">
    <property type="entry name" value="COLICIN V PRODUCTION PROTEIN"/>
    <property type="match status" value="1"/>
</dbReference>
<evidence type="ECO:0000256" key="2">
    <source>
        <dbReference type="ARBA" id="ARBA00022692"/>
    </source>
</evidence>